<dbReference type="Proteomes" id="UP000295447">
    <property type="component" value="Unassembled WGS sequence"/>
</dbReference>
<name>A0A4R8A6B7_9ACTN</name>
<protein>
    <submittedName>
        <fullName evidence="2">Uncharacterized protein (DUF1800 family)</fullName>
    </submittedName>
</protein>
<sequence>MTEISERAVVRRLNDRFGFGPAPGDLEAGVDATVRRLLGPLTDAAAAALSPPTGLEPPTAAKKQDKDAKKAANKQRAAQERKLTLWWLDRMVVSRTAGERLTWFWHGHFATSNQKVRNAAWMLAQNQTQRRLALGRFGDLAQAMIVDSATIRWLDGQKNRKGSPNENLAREFMELFTLGIGHYQEADVAQAARCLTGWVLRKDVATFQRKRFDSGTKTVLGKTGDFDAKGFANLTLAQPASAGFVIGRLWFRLVSATPPDAATVARLSAAYGVNRDVRSLLMAMVGEAAFKDPESSLVKQPVEWAVGLLRALRLRPSKLEEKEQTKLLAGLRGMGQLPYRPPSVGGWPAGASWLTTSAGVTRLQLAQQLAKKAELSAVKNEEDVAALLGVDGWSERTKTALAGLKDPAQLVAVAACSPEYVVSG</sequence>
<evidence type="ECO:0000313" key="3">
    <source>
        <dbReference type="Proteomes" id="UP000295447"/>
    </source>
</evidence>
<accession>A0A4R8A6B7</accession>
<evidence type="ECO:0000313" key="2">
    <source>
        <dbReference type="EMBL" id="TDW23830.1"/>
    </source>
</evidence>
<proteinExistence type="predicted"/>
<gene>
    <name evidence="2" type="ORF">EV650_2689</name>
</gene>
<dbReference type="Pfam" id="PF08811">
    <property type="entry name" value="DUF1800"/>
    <property type="match status" value="1"/>
</dbReference>
<dbReference type="EMBL" id="SODF01000001">
    <property type="protein sequence ID" value="TDW23830.1"/>
    <property type="molecule type" value="Genomic_DNA"/>
</dbReference>
<dbReference type="RefSeq" id="WP_134118786.1">
    <property type="nucleotide sequence ID" value="NZ_SODF01000001.1"/>
</dbReference>
<dbReference type="AlphaFoldDB" id="A0A4R8A6B7"/>
<feature type="region of interest" description="Disordered" evidence="1">
    <location>
        <begin position="48"/>
        <end position="75"/>
    </location>
</feature>
<keyword evidence="3" id="KW-1185">Reference proteome</keyword>
<dbReference type="OrthoDB" id="9772295at2"/>
<reference evidence="2 3" key="1">
    <citation type="submission" date="2019-03" db="EMBL/GenBank/DDBJ databases">
        <title>Genomic Encyclopedia of Type Strains, Phase III (KMG-III): the genomes of soil and plant-associated and newly described type strains.</title>
        <authorList>
            <person name="Whitman W."/>
        </authorList>
    </citation>
    <scope>NUCLEOTIDE SEQUENCE [LARGE SCALE GENOMIC DNA]</scope>
    <source>
        <strain evidence="2 3">VKM Ac-2570</strain>
    </source>
</reference>
<evidence type="ECO:0000256" key="1">
    <source>
        <dbReference type="SAM" id="MobiDB-lite"/>
    </source>
</evidence>
<comment type="caution">
    <text evidence="2">The sequence shown here is derived from an EMBL/GenBank/DDBJ whole genome shotgun (WGS) entry which is preliminary data.</text>
</comment>
<dbReference type="InterPro" id="IPR014917">
    <property type="entry name" value="DUF1800"/>
</dbReference>
<organism evidence="2 3">
    <name type="scientific">Kribbella kalugense</name>
    <dbReference type="NCBI Taxonomy" id="2512221"/>
    <lineage>
        <taxon>Bacteria</taxon>
        <taxon>Bacillati</taxon>
        <taxon>Actinomycetota</taxon>
        <taxon>Actinomycetes</taxon>
        <taxon>Propionibacteriales</taxon>
        <taxon>Kribbellaceae</taxon>
        <taxon>Kribbella</taxon>
    </lineage>
</organism>